<evidence type="ECO:0000256" key="3">
    <source>
        <dbReference type="ARBA" id="ARBA00022448"/>
    </source>
</evidence>
<evidence type="ECO:0000313" key="12">
    <source>
        <dbReference type="WBParaSite" id="EVEC_0001305801-mRNA-1"/>
    </source>
</evidence>
<gene>
    <name evidence="10" type="ORF">EVEC_LOCUS12212</name>
</gene>
<feature type="transmembrane region" description="Helical" evidence="8">
    <location>
        <begin position="185"/>
        <end position="208"/>
    </location>
</feature>
<keyword evidence="4 8" id="KW-0812">Transmembrane</keyword>
<evidence type="ECO:0000256" key="8">
    <source>
        <dbReference type="SAM" id="Phobius"/>
    </source>
</evidence>
<dbReference type="PROSITE" id="PS00217">
    <property type="entry name" value="SUGAR_TRANSPORT_2"/>
    <property type="match status" value="1"/>
</dbReference>
<feature type="transmembrane region" description="Helical" evidence="8">
    <location>
        <begin position="318"/>
        <end position="338"/>
    </location>
</feature>
<dbReference type="PROSITE" id="PS00216">
    <property type="entry name" value="SUGAR_TRANSPORT_1"/>
    <property type="match status" value="1"/>
</dbReference>
<feature type="transmembrane region" description="Helical" evidence="8">
    <location>
        <begin position="530"/>
        <end position="548"/>
    </location>
</feature>
<feature type="transmembrane region" description="Helical" evidence="8">
    <location>
        <begin position="155"/>
        <end position="179"/>
    </location>
</feature>
<sequence>MVKEDEEIPNTKVKPTNPPVLSWFVYFLAAMAVIGGFLFGYDTGIVSTAMLYIPDNGGMKPMNSIWKELVVSICPGMAAVGAVLAGPASDRFGRKKVIVVSSLAFVVGAVICAAAPEKITLLVGRIILGVAVGFASMTVPVYVGEASPANVRGRLVTSFQLMVTFGLVAANVIAGGFSYVNPIKVGWRLMFAFAAVPAVIQFVGFLFLPESPRWLFEHGDTDDSKTVLNRVYNHDKDWIDYELYDISSAYEAEKKSKESLGGQLPITRIFTTPHVRKALIIGCLLQAFQQFGGVNTLMYYTSTIIRSAGITDEHTTVWISAAISAINFFATFIPIWLVEKVGRRILLLLSVGGVFVALILMSIAFLLINKDSYPVITAVDLQGIDLNDTQVAKCNTYTNCDFCVTDENCGFCTDKTKDRTGYCLPISDDDSDYSTVGPCQNPINESVYGFGDNFCKSKYTPMPIVVMFFYLAFFAVGFAPLPWVMNAEFYPLWARSTSCSITTCVNWVANLIVSLTFLTLSEAVTKYGTFFIYAGITLVAFVFFFVAVPETSGYTIEEVELLFMSKKEKREALTYIELKKADQNGKENGSIASAEKY</sequence>
<evidence type="ECO:0000313" key="10">
    <source>
        <dbReference type="EMBL" id="VDD97461.1"/>
    </source>
</evidence>
<accession>A0A0N4VPW6</accession>
<dbReference type="SUPFAM" id="SSF103473">
    <property type="entry name" value="MFS general substrate transporter"/>
    <property type="match status" value="1"/>
</dbReference>
<dbReference type="EMBL" id="UXUI01013775">
    <property type="protein sequence ID" value="VDD97461.1"/>
    <property type="molecule type" value="Genomic_DNA"/>
</dbReference>
<feature type="domain" description="Major facilitator superfamily (MFS) profile" evidence="9">
    <location>
        <begin position="28"/>
        <end position="552"/>
    </location>
</feature>
<keyword evidence="5 8" id="KW-1133">Transmembrane helix</keyword>
<dbReference type="InterPro" id="IPR050814">
    <property type="entry name" value="Myo-inositol_Transporter"/>
</dbReference>
<dbReference type="Gene3D" id="1.20.1250.20">
    <property type="entry name" value="MFS general substrate transporter like domains"/>
    <property type="match status" value="2"/>
</dbReference>
<dbReference type="NCBIfam" id="TIGR00879">
    <property type="entry name" value="SP"/>
    <property type="match status" value="1"/>
</dbReference>
<evidence type="ECO:0000256" key="6">
    <source>
        <dbReference type="ARBA" id="ARBA00023136"/>
    </source>
</evidence>
<evidence type="ECO:0000256" key="2">
    <source>
        <dbReference type="ARBA" id="ARBA00010992"/>
    </source>
</evidence>
<evidence type="ECO:0000256" key="4">
    <source>
        <dbReference type="ARBA" id="ARBA00022692"/>
    </source>
</evidence>
<dbReference type="PANTHER" id="PTHR48020">
    <property type="entry name" value="PROTON MYO-INOSITOL COTRANSPORTER"/>
    <property type="match status" value="1"/>
</dbReference>
<evidence type="ECO:0000259" key="9">
    <source>
        <dbReference type="PROSITE" id="PS50850"/>
    </source>
</evidence>
<protein>
    <submittedName>
        <fullName evidence="12">MFS domain-containing protein</fullName>
    </submittedName>
</protein>
<feature type="transmembrane region" description="Helical" evidence="8">
    <location>
        <begin position="20"/>
        <end position="41"/>
    </location>
</feature>
<dbReference type="InterPro" id="IPR005828">
    <property type="entry name" value="MFS_sugar_transport-like"/>
</dbReference>
<comment type="similarity">
    <text evidence="2 7">Belongs to the major facilitator superfamily. Sugar transporter (TC 2.A.1.1) family.</text>
</comment>
<evidence type="ECO:0000313" key="11">
    <source>
        <dbReference type="Proteomes" id="UP000274131"/>
    </source>
</evidence>
<feature type="transmembrane region" description="Helical" evidence="8">
    <location>
        <begin position="122"/>
        <end position="143"/>
    </location>
</feature>
<feature type="transmembrane region" description="Helical" evidence="8">
    <location>
        <begin position="97"/>
        <end position="116"/>
    </location>
</feature>
<dbReference type="AlphaFoldDB" id="A0A0N4VPW6"/>
<dbReference type="WBParaSite" id="EVEC_0001305801-mRNA-1">
    <property type="protein sequence ID" value="EVEC_0001305801-mRNA-1"/>
    <property type="gene ID" value="EVEC_0001305801"/>
</dbReference>
<dbReference type="PROSITE" id="PS50850">
    <property type="entry name" value="MFS"/>
    <property type="match status" value="1"/>
</dbReference>
<dbReference type="InterPro" id="IPR005829">
    <property type="entry name" value="Sugar_transporter_CS"/>
</dbReference>
<keyword evidence="6 8" id="KW-0472">Membrane</keyword>
<evidence type="ECO:0000256" key="1">
    <source>
        <dbReference type="ARBA" id="ARBA00004141"/>
    </source>
</evidence>
<dbReference type="GO" id="GO:0016324">
    <property type="term" value="C:apical plasma membrane"/>
    <property type="evidence" value="ECO:0007669"/>
    <property type="project" value="TreeGrafter"/>
</dbReference>
<evidence type="ECO:0000256" key="7">
    <source>
        <dbReference type="RuleBase" id="RU003346"/>
    </source>
</evidence>
<comment type="subcellular location">
    <subcellularLocation>
        <location evidence="1">Membrane</location>
        <topology evidence="1">Multi-pass membrane protein</topology>
    </subcellularLocation>
</comment>
<reference evidence="12" key="1">
    <citation type="submission" date="2017-02" db="UniProtKB">
        <authorList>
            <consortium name="WormBaseParasite"/>
        </authorList>
    </citation>
    <scope>IDENTIFICATION</scope>
</reference>
<keyword evidence="11" id="KW-1185">Reference proteome</keyword>
<dbReference type="PANTHER" id="PTHR48020:SF12">
    <property type="entry name" value="PROTON MYO-INOSITOL COTRANSPORTER"/>
    <property type="match status" value="1"/>
</dbReference>
<organism evidence="12">
    <name type="scientific">Enterobius vermicularis</name>
    <name type="common">Human pinworm</name>
    <dbReference type="NCBI Taxonomy" id="51028"/>
    <lineage>
        <taxon>Eukaryota</taxon>
        <taxon>Metazoa</taxon>
        <taxon>Ecdysozoa</taxon>
        <taxon>Nematoda</taxon>
        <taxon>Chromadorea</taxon>
        <taxon>Rhabditida</taxon>
        <taxon>Spirurina</taxon>
        <taxon>Oxyuridomorpha</taxon>
        <taxon>Oxyuroidea</taxon>
        <taxon>Oxyuridae</taxon>
        <taxon>Enterobius</taxon>
    </lineage>
</organism>
<keyword evidence="3 7" id="KW-0813">Transport</keyword>
<dbReference type="OrthoDB" id="6339427at2759"/>
<dbReference type="Pfam" id="PF00083">
    <property type="entry name" value="Sugar_tr"/>
    <property type="match status" value="2"/>
</dbReference>
<dbReference type="STRING" id="51028.A0A0N4VPW6"/>
<dbReference type="PRINTS" id="PR00171">
    <property type="entry name" value="SUGRTRNSPORT"/>
</dbReference>
<feature type="transmembrane region" description="Helical" evidence="8">
    <location>
        <begin position="464"/>
        <end position="485"/>
    </location>
</feature>
<feature type="transmembrane region" description="Helical" evidence="8">
    <location>
        <begin position="345"/>
        <end position="368"/>
    </location>
</feature>
<name>A0A0N4VPW6_ENTVE</name>
<dbReference type="InterPro" id="IPR003663">
    <property type="entry name" value="Sugar/inositol_transpt"/>
</dbReference>
<dbReference type="Proteomes" id="UP000274131">
    <property type="component" value="Unassembled WGS sequence"/>
</dbReference>
<evidence type="ECO:0000256" key="5">
    <source>
        <dbReference type="ARBA" id="ARBA00022989"/>
    </source>
</evidence>
<proteinExistence type="inferred from homology"/>
<reference evidence="10 11" key="2">
    <citation type="submission" date="2018-10" db="EMBL/GenBank/DDBJ databases">
        <authorList>
            <consortium name="Pathogen Informatics"/>
        </authorList>
    </citation>
    <scope>NUCLEOTIDE SEQUENCE [LARGE SCALE GENOMIC DNA]</scope>
</reference>
<dbReference type="InterPro" id="IPR036259">
    <property type="entry name" value="MFS_trans_sf"/>
</dbReference>
<feature type="transmembrane region" description="Helical" evidence="8">
    <location>
        <begin position="65"/>
        <end position="85"/>
    </location>
</feature>
<dbReference type="InterPro" id="IPR020846">
    <property type="entry name" value="MFS_dom"/>
</dbReference>
<feature type="transmembrane region" description="Helical" evidence="8">
    <location>
        <begin position="497"/>
        <end position="518"/>
    </location>
</feature>
<dbReference type="GO" id="GO:0005366">
    <property type="term" value="F:myo-inositol:proton symporter activity"/>
    <property type="evidence" value="ECO:0007669"/>
    <property type="project" value="TreeGrafter"/>
</dbReference>